<evidence type="ECO:0000313" key="3">
    <source>
        <dbReference type="EMBL" id="RCS68354.1"/>
    </source>
</evidence>
<dbReference type="CDD" id="cd11614">
    <property type="entry name" value="SAF_CpaB_FlgA_like"/>
    <property type="match status" value="1"/>
</dbReference>
<sequence>MIMRLNFMTPRRLKISAGLLLIVAVFFAWMGYQNQKNTSQTASKTLSNTFTPAPTQYTLWKFTQDLSPGEKLTKDSVEQVTVEKVSPNQVQDLGQVLSLRVKRPIVSGSFLTTDMLEKARAIVDELPVGYRALAVTASEVSTVGGHLKPGDNVDIIYLLKPNDESGDVTTARRLASNIKVLAVGDQVTDMSRDLGNSEEIKKEAKNQKAKSTTRAARSVVLAVEEPLAPMILLAESSGDLRLSIVGTDEMMASIKDEHPDQYPTNTDDDNASIVDSTLASANQMDQKPLSQQKQGEPDKEDIYLASLEQFKIDSQPKKTLSKTKKTSTAPRGHYIEIIQGDKRAWINSGK</sequence>
<feature type="region of interest" description="Disordered" evidence="1">
    <location>
        <begin position="281"/>
        <end position="301"/>
    </location>
</feature>
<dbReference type="Pfam" id="PF16976">
    <property type="entry name" value="RcpC"/>
    <property type="match status" value="1"/>
</dbReference>
<dbReference type="EMBL" id="QPGL01000005">
    <property type="protein sequence ID" value="RCS68354.1"/>
    <property type="molecule type" value="Genomic_DNA"/>
</dbReference>
<evidence type="ECO:0000313" key="4">
    <source>
        <dbReference type="Proteomes" id="UP000252479"/>
    </source>
</evidence>
<feature type="domain" description="SAF" evidence="2">
    <location>
        <begin position="57"/>
        <end position="117"/>
    </location>
</feature>
<evidence type="ECO:0000259" key="2">
    <source>
        <dbReference type="SMART" id="SM00858"/>
    </source>
</evidence>
<dbReference type="InterPro" id="IPR013974">
    <property type="entry name" value="SAF"/>
</dbReference>
<protein>
    <submittedName>
        <fullName evidence="3">Flp pilus assembly protein CpaB</fullName>
    </submittedName>
</protein>
<keyword evidence="4" id="KW-1185">Reference proteome</keyword>
<name>A0A368LFI1_9VIBR</name>
<dbReference type="AlphaFoldDB" id="A0A368LFI1"/>
<dbReference type="SMART" id="SM00858">
    <property type="entry name" value="SAF"/>
    <property type="match status" value="1"/>
</dbReference>
<comment type="caution">
    <text evidence="3">The sequence shown here is derived from an EMBL/GenBank/DDBJ whole genome shotgun (WGS) entry which is preliminary data.</text>
</comment>
<dbReference type="InterPro" id="IPR017592">
    <property type="entry name" value="Pilus_assmbl_Flp-typ_CpaB"/>
</dbReference>
<gene>
    <name evidence="3" type="primary">cpaB</name>
    <name evidence="3" type="ORF">CIK83_17770</name>
</gene>
<evidence type="ECO:0000256" key="1">
    <source>
        <dbReference type="SAM" id="MobiDB-lite"/>
    </source>
</evidence>
<reference evidence="3 4" key="1">
    <citation type="journal article" date="2017" name="Elife">
        <title>Extensive horizontal gene transfer in cheese-associated bacteria.</title>
        <authorList>
            <person name="Bonham K.S."/>
            <person name="Wolfe B.E."/>
            <person name="Dutton R.J."/>
        </authorList>
    </citation>
    <scope>NUCLEOTIDE SEQUENCE [LARGE SCALE GENOMIC DNA]</scope>
    <source>
        <strain evidence="3 4">JB196</strain>
    </source>
</reference>
<feature type="compositionally biased region" description="Polar residues" evidence="1">
    <location>
        <begin position="281"/>
        <end position="294"/>
    </location>
</feature>
<dbReference type="InterPro" id="IPR031571">
    <property type="entry name" value="RcpC_dom"/>
</dbReference>
<dbReference type="Proteomes" id="UP000252479">
    <property type="component" value="Unassembled WGS sequence"/>
</dbReference>
<dbReference type="Pfam" id="PF08666">
    <property type="entry name" value="SAF"/>
    <property type="match status" value="1"/>
</dbReference>
<organism evidence="3 4">
    <name type="scientific">Vibrio casei</name>
    <dbReference type="NCBI Taxonomy" id="673372"/>
    <lineage>
        <taxon>Bacteria</taxon>
        <taxon>Pseudomonadati</taxon>
        <taxon>Pseudomonadota</taxon>
        <taxon>Gammaproteobacteria</taxon>
        <taxon>Vibrionales</taxon>
        <taxon>Vibrionaceae</taxon>
        <taxon>Vibrio</taxon>
    </lineage>
</organism>
<accession>A0A368LFI1</accession>
<dbReference type="NCBIfam" id="TIGR03177">
    <property type="entry name" value="pilus_cpaB"/>
    <property type="match status" value="1"/>
</dbReference>
<proteinExistence type="predicted"/>
<dbReference type="Gene3D" id="3.90.1210.10">
    <property type="entry name" value="Antifreeze-like/N-acetylneuraminic acid synthase C-terminal domain"/>
    <property type="match status" value="1"/>
</dbReference>